<dbReference type="Proteomes" id="UP000008311">
    <property type="component" value="Unassembled WGS sequence"/>
</dbReference>
<name>B9T7I0_RICCO</name>
<dbReference type="AlphaFoldDB" id="B9T7I0"/>
<organism evidence="1 2">
    <name type="scientific">Ricinus communis</name>
    <name type="common">Castor bean</name>
    <dbReference type="NCBI Taxonomy" id="3988"/>
    <lineage>
        <taxon>Eukaryota</taxon>
        <taxon>Viridiplantae</taxon>
        <taxon>Streptophyta</taxon>
        <taxon>Embryophyta</taxon>
        <taxon>Tracheophyta</taxon>
        <taxon>Spermatophyta</taxon>
        <taxon>Magnoliopsida</taxon>
        <taxon>eudicotyledons</taxon>
        <taxon>Gunneridae</taxon>
        <taxon>Pentapetalae</taxon>
        <taxon>rosids</taxon>
        <taxon>fabids</taxon>
        <taxon>Malpighiales</taxon>
        <taxon>Euphorbiaceae</taxon>
        <taxon>Acalyphoideae</taxon>
        <taxon>Acalypheae</taxon>
        <taxon>Ricinus</taxon>
    </lineage>
</organism>
<evidence type="ECO:0000313" key="1">
    <source>
        <dbReference type="EMBL" id="EEF28193.1"/>
    </source>
</evidence>
<evidence type="ECO:0000313" key="2">
    <source>
        <dbReference type="Proteomes" id="UP000008311"/>
    </source>
</evidence>
<keyword evidence="2" id="KW-1185">Reference proteome</keyword>
<reference evidence="2" key="1">
    <citation type="journal article" date="2010" name="Nat. Biotechnol.">
        <title>Draft genome sequence of the oilseed species Ricinus communis.</title>
        <authorList>
            <person name="Chan A.P."/>
            <person name="Crabtree J."/>
            <person name="Zhao Q."/>
            <person name="Lorenzi H."/>
            <person name="Orvis J."/>
            <person name="Puiu D."/>
            <person name="Melake-Berhan A."/>
            <person name="Jones K.M."/>
            <person name="Redman J."/>
            <person name="Chen G."/>
            <person name="Cahoon E.B."/>
            <person name="Gedil M."/>
            <person name="Stanke M."/>
            <person name="Haas B.J."/>
            <person name="Wortman J.R."/>
            <person name="Fraser-Liggett C.M."/>
            <person name="Ravel J."/>
            <person name="Rabinowicz P.D."/>
        </authorList>
    </citation>
    <scope>NUCLEOTIDE SEQUENCE [LARGE SCALE GENOMIC DNA]</scope>
    <source>
        <strain evidence="2">cv. Hale</strain>
    </source>
</reference>
<protein>
    <submittedName>
        <fullName evidence="1">Uncharacterized protein</fullName>
    </submittedName>
</protein>
<gene>
    <name evidence="1" type="ORF">RCOM_0018860</name>
</gene>
<accession>B9T7I0</accession>
<dbReference type="EMBL" id="EQ974753">
    <property type="protein sequence ID" value="EEF28193.1"/>
    <property type="molecule type" value="Genomic_DNA"/>
</dbReference>
<dbReference type="InParanoid" id="B9T7I0"/>
<proteinExistence type="predicted"/>
<sequence>MSVGDEQIQEERYEIVVSGNGDTLGSMETMAYAGRDSASGSASMCTGMRRYKTLQASVCIALTVELASPIGQFFAPKYYGITAPLFQQMRLCLSEQFTALPLATATILRHG</sequence>